<accession>B2ZXT4</accession>
<sequence length="205" mass="24577">MNLFWLDLDPRISARHACDQHNNKMLIEHAQMICTVLHALGYRRLPMKSLGMGKELLQWVYEDFANFAYLHDLSFYYFQEYCARHGKDQHHAWRKIVLAVDRCGGMRAIRREFRRQGRDASRDVRYYVNTEHNAPLWACITVPPLYMPDEFKYRLVGDTQRRLRAVVRSYRRFYTLSKSRFARYYHSAPPPYMRGACKTKTKNRS</sequence>
<evidence type="ECO:0000313" key="1">
    <source>
        <dbReference type="EMBL" id="BAG41510.1"/>
    </source>
</evidence>
<organism evidence="1 2">
    <name type="scientific">Ralstonia phage phiRSL1</name>
    <dbReference type="NCBI Taxonomy" id="1980924"/>
    <lineage>
        <taxon>Viruses</taxon>
        <taxon>Duplodnaviria</taxon>
        <taxon>Heunggongvirae</taxon>
        <taxon>Uroviricota</taxon>
        <taxon>Caudoviricetes</taxon>
        <taxon>Mieseafarmvirus</taxon>
        <taxon>Mieseafarmvirus RSL1</taxon>
    </lineage>
</organism>
<dbReference type="RefSeq" id="YP_001949940.1">
    <property type="nucleotide sequence ID" value="NC_010811.2"/>
</dbReference>
<keyword evidence="2" id="KW-1185">Reference proteome</keyword>
<dbReference type="GeneID" id="6369835"/>
<reference evidence="1 2" key="1">
    <citation type="journal article" date="2010" name="Virology">
        <title>A jumbo phage infecting the phytopathogen Ralstonia solanacearum defines a new lineage of the Myoviridae family.</title>
        <authorList>
            <person name="Yamada T."/>
            <person name="Satoh S."/>
            <person name="Ishikawa H."/>
            <person name="Fujiwara A."/>
            <person name="Kawasaki T."/>
            <person name="Fujie M."/>
            <person name="Ogata H."/>
        </authorList>
    </citation>
    <scope>NUCLEOTIDE SEQUENCE [LARGE SCALE GENOMIC DNA]</scope>
</reference>
<dbReference type="EMBL" id="AB366653">
    <property type="protein sequence ID" value="BAG41510.1"/>
    <property type="molecule type" value="Genomic_DNA"/>
</dbReference>
<proteinExistence type="predicted"/>
<dbReference type="KEGG" id="vg:6369835"/>
<protein>
    <submittedName>
        <fullName evidence="1">Uncharacterized protein</fullName>
    </submittedName>
</protein>
<dbReference type="Proteomes" id="UP000001034">
    <property type="component" value="Segment"/>
</dbReference>
<dbReference type="OrthoDB" id="9403at10239"/>
<evidence type="ECO:0000313" key="2">
    <source>
        <dbReference type="Proteomes" id="UP000001034"/>
    </source>
</evidence>
<name>B2ZXT4_9CAUD</name>